<feature type="compositionally biased region" description="Low complexity" evidence="1">
    <location>
        <begin position="65"/>
        <end position="103"/>
    </location>
</feature>
<evidence type="ECO:0000256" key="1">
    <source>
        <dbReference type="SAM" id="MobiDB-lite"/>
    </source>
</evidence>
<keyword evidence="3" id="KW-1185">Reference proteome</keyword>
<evidence type="ECO:0000313" key="3">
    <source>
        <dbReference type="Proteomes" id="UP000444721"/>
    </source>
</evidence>
<feature type="compositionally biased region" description="Basic residues" evidence="1">
    <location>
        <begin position="1"/>
        <end position="10"/>
    </location>
</feature>
<dbReference type="RefSeq" id="XP_044557887.1">
    <property type="nucleotide sequence ID" value="XM_044712228.1"/>
</dbReference>
<dbReference type="AlphaFoldDB" id="A0A6A5BGK3"/>
<feature type="compositionally biased region" description="Basic and acidic residues" evidence="1">
    <location>
        <begin position="107"/>
        <end position="135"/>
    </location>
</feature>
<dbReference type="Gene3D" id="3.90.79.10">
    <property type="entry name" value="Nucleoside Triphosphate Pyrophosphohydrolase"/>
    <property type="match status" value="1"/>
</dbReference>
<organism evidence="2 3">
    <name type="scientific">Naegleria fowleri</name>
    <name type="common">Brain eating amoeba</name>
    <dbReference type="NCBI Taxonomy" id="5763"/>
    <lineage>
        <taxon>Eukaryota</taxon>
        <taxon>Discoba</taxon>
        <taxon>Heterolobosea</taxon>
        <taxon>Tetramitia</taxon>
        <taxon>Eutetramitia</taxon>
        <taxon>Vahlkampfiidae</taxon>
        <taxon>Naegleria</taxon>
    </lineage>
</organism>
<feature type="region of interest" description="Disordered" evidence="1">
    <location>
        <begin position="525"/>
        <end position="551"/>
    </location>
</feature>
<dbReference type="VEuPathDB" id="AmoebaDB:FDP41_008381"/>
<protein>
    <recommendedName>
        <fullName evidence="4">Nudix hydrolase domain-containing protein</fullName>
    </recommendedName>
</protein>
<dbReference type="SUPFAM" id="SSF55811">
    <property type="entry name" value="Nudix"/>
    <property type="match status" value="1"/>
</dbReference>
<feature type="compositionally biased region" description="Basic and acidic residues" evidence="1">
    <location>
        <begin position="45"/>
        <end position="64"/>
    </location>
</feature>
<sequence length="551" mass="65086">MSKFHQGRHQSFHEDRKSSQPRREPSTTPYRPRRGDYDGFTTRQRYHDNNHEQHYRSKSYDNERSSSSSYYYNESSSNNRSYNNRSNYGGSSSSSTRRTNSYNEYSAPRREEPPRRRNERMKETREKIEHKESSKTEAASSPTRDLEYEVTLSDEEEISKLGISNEQEEAKEDISNSANSSSEESSSDSTTSNSEEIIFDFRNSKRVIAMIQKLCNEKKLTKENNDFRSILKQKLISTILTQTREFLGDNADEKFIRNFEQYMSRRLIYRNTSHANQFFVKKTTEQKKKTKDETFFEFLEQLIIHFEWDSNGLSGVLLEPVQCLFVTKEGEKSYDFESAFMVIFAKKLNENKSSFTYKFLMCCIEDGTLSFPGGKKLFKSESLADCIRRELNEELYGYSVNAGSSIRRGPLCWMANNAIFAHEIEWKQVLITQQNIENNYNKLKKDGHIMEYNIHRVFDSSVLESPTLDLDKVLEQIKRFKYGEEIISYKFMYDNKVEQLDGNRSYFLKQVCRLFKANIKQRHAEDEMKRLQKKPLTKKEKAKKKRQRKKK</sequence>
<evidence type="ECO:0000313" key="2">
    <source>
        <dbReference type="EMBL" id="KAF0973174.1"/>
    </source>
</evidence>
<feature type="compositionally biased region" description="Low complexity" evidence="1">
    <location>
        <begin position="175"/>
        <end position="194"/>
    </location>
</feature>
<evidence type="ECO:0008006" key="4">
    <source>
        <dbReference type="Google" id="ProtNLM"/>
    </source>
</evidence>
<dbReference type="EMBL" id="VFQX01000061">
    <property type="protein sequence ID" value="KAF0973174.1"/>
    <property type="molecule type" value="Genomic_DNA"/>
</dbReference>
<comment type="caution">
    <text evidence="2">The sequence shown here is derived from an EMBL/GenBank/DDBJ whole genome shotgun (WGS) entry which is preliminary data.</text>
</comment>
<dbReference type="OrthoDB" id="10417762at2759"/>
<dbReference type="Proteomes" id="UP000444721">
    <property type="component" value="Unassembled WGS sequence"/>
</dbReference>
<dbReference type="VEuPathDB" id="AmoebaDB:NfTy_093740"/>
<feature type="compositionally biased region" description="Basic and acidic residues" evidence="1">
    <location>
        <begin position="11"/>
        <end position="25"/>
    </location>
</feature>
<proteinExistence type="predicted"/>
<name>A0A6A5BGK3_NAEFO</name>
<reference evidence="2 3" key="1">
    <citation type="journal article" date="2019" name="Sci. Rep.">
        <title>Nanopore sequencing improves the draft genome of the human pathogenic amoeba Naegleria fowleri.</title>
        <authorList>
            <person name="Liechti N."/>
            <person name="Schurch N."/>
            <person name="Bruggmann R."/>
            <person name="Wittwer M."/>
        </authorList>
    </citation>
    <scope>NUCLEOTIDE SEQUENCE [LARGE SCALE GENOMIC DNA]</scope>
    <source>
        <strain evidence="2 3">ATCC 30894</strain>
    </source>
</reference>
<dbReference type="OMA" id="HIMEYNI"/>
<feature type="compositionally biased region" description="Basic residues" evidence="1">
    <location>
        <begin position="531"/>
        <end position="551"/>
    </location>
</feature>
<dbReference type="GeneID" id="68115599"/>
<accession>A0A6A5BGK3</accession>
<feature type="region of interest" description="Disordered" evidence="1">
    <location>
        <begin position="1"/>
        <end position="194"/>
    </location>
</feature>
<dbReference type="InterPro" id="IPR015797">
    <property type="entry name" value="NUDIX_hydrolase-like_dom_sf"/>
</dbReference>
<dbReference type="VEuPathDB" id="AmoebaDB:NF0033790"/>
<gene>
    <name evidence="2" type="ORF">FDP41_008381</name>
</gene>